<sequence length="472" mass="53440">MDSPEVLITDPQAQEDGSENSIKSKDVIPETETTHDSTTGAQTHKDGGGNVYVEILPETQGMVTQSPIPTKKTESQKRRRRFIPLRYHSKIFKNSKKKKDKNGNELSVFKGADHHKHGARHAIEDNRPSTNSSSYASCRPFRNTCNGSCHTYMDIDELRGHRGVGVERCNTISTVSTLPMHVVSTPQMFGVDEHAGRQEVYREEQPSATITPQMSYELEMKVPGKSKGLKKYMVLFCIVLVSIVVSTVLAGYVGTKDVVDDIPTKVQNQFQIMPEWKKLEKQSNLTAIKIFLDNGLSDFSKKLKTLNEQHFENLTSELELNLNLFKNETKNHNELIQQRILNETASKEDVMKNLNTMLDLTQSNTDGLKNETKMLHELITQRVMKDAASKTDIKKTLFTILHVSICVSDCNGISDGDYQSCYTCEGFVSCSNNGMVKKNCSESYPDRPVYWDNFKKKCLFESRTCDQKYTFD</sequence>
<feature type="region of interest" description="Disordered" evidence="1">
    <location>
        <begin position="110"/>
        <end position="135"/>
    </location>
</feature>
<reference evidence="3" key="1">
    <citation type="submission" date="2022-08" db="UniProtKB">
        <authorList>
            <consortium name="EnsemblMetazoa"/>
        </authorList>
    </citation>
    <scope>IDENTIFICATION</scope>
    <source>
        <strain evidence="3">05x7-T-G4-1.051#20</strain>
    </source>
</reference>
<organism evidence="3 4">
    <name type="scientific">Magallana gigas</name>
    <name type="common">Pacific oyster</name>
    <name type="synonym">Crassostrea gigas</name>
    <dbReference type="NCBI Taxonomy" id="29159"/>
    <lineage>
        <taxon>Eukaryota</taxon>
        <taxon>Metazoa</taxon>
        <taxon>Spiralia</taxon>
        <taxon>Lophotrochozoa</taxon>
        <taxon>Mollusca</taxon>
        <taxon>Bivalvia</taxon>
        <taxon>Autobranchia</taxon>
        <taxon>Pteriomorphia</taxon>
        <taxon>Ostreida</taxon>
        <taxon>Ostreoidea</taxon>
        <taxon>Ostreidae</taxon>
        <taxon>Magallana</taxon>
    </lineage>
</organism>
<evidence type="ECO:0000256" key="1">
    <source>
        <dbReference type="SAM" id="MobiDB-lite"/>
    </source>
</evidence>
<feature type="region of interest" description="Disordered" evidence="1">
    <location>
        <begin position="1"/>
        <end position="49"/>
    </location>
</feature>
<dbReference type="Proteomes" id="UP000005408">
    <property type="component" value="Unassembled WGS sequence"/>
</dbReference>
<protein>
    <submittedName>
        <fullName evidence="3">Uncharacterized protein</fullName>
    </submittedName>
</protein>
<keyword evidence="4" id="KW-1185">Reference proteome</keyword>
<keyword evidence="2" id="KW-1133">Transmembrane helix</keyword>
<dbReference type="KEGG" id="crg:105333489"/>
<name>A0A8W8NEQ7_MAGGI</name>
<keyword evidence="2" id="KW-0812">Transmembrane</keyword>
<evidence type="ECO:0000313" key="3">
    <source>
        <dbReference type="EnsemblMetazoa" id="G5505.2:cds"/>
    </source>
</evidence>
<dbReference type="AlphaFoldDB" id="A0A8W8NEQ7"/>
<keyword evidence="2" id="KW-0472">Membrane</keyword>
<feature type="compositionally biased region" description="Basic and acidic residues" evidence="1">
    <location>
        <begin position="22"/>
        <end position="35"/>
    </location>
</feature>
<dbReference type="EnsemblMetazoa" id="G5505.2">
    <property type="protein sequence ID" value="G5505.2:cds"/>
    <property type="gene ID" value="G5505"/>
</dbReference>
<feature type="region of interest" description="Disordered" evidence="1">
    <location>
        <begin position="64"/>
        <end position="83"/>
    </location>
</feature>
<feature type="transmembrane region" description="Helical" evidence="2">
    <location>
        <begin position="232"/>
        <end position="253"/>
    </location>
</feature>
<proteinExistence type="predicted"/>
<evidence type="ECO:0000313" key="4">
    <source>
        <dbReference type="Proteomes" id="UP000005408"/>
    </source>
</evidence>
<evidence type="ECO:0000256" key="2">
    <source>
        <dbReference type="SAM" id="Phobius"/>
    </source>
</evidence>
<dbReference type="GeneID" id="105333489"/>
<accession>A0A8W8NEQ7</accession>
<dbReference type="RefSeq" id="XP_011434793.2">
    <property type="nucleotide sequence ID" value="XM_011436491.4"/>
</dbReference>